<dbReference type="EMBL" id="JBFDAA010000016">
    <property type="protein sequence ID" value="KAL1117311.1"/>
    <property type="molecule type" value="Genomic_DNA"/>
</dbReference>
<dbReference type="SUPFAM" id="SSF48431">
    <property type="entry name" value="Lipovitellin-phosvitin complex, superhelical domain"/>
    <property type="match status" value="1"/>
</dbReference>
<feature type="non-terminal residue" evidence="2">
    <location>
        <position position="1"/>
    </location>
</feature>
<organism evidence="2 3">
    <name type="scientific">Ranatra chinensis</name>
    <dbReference type="NCBI Taxonomy" id="642074"/>
    <lineage>
        <taxon>Eukaryota</taxon>
        <taxon>Metazoa</taxon>
        <taxon>Ecdysozoa</taxon>
        <taxon>Arthropoda</taxon>
        <taxon>Hexapoda</taxon>
        <taxon>Insecta</taxon>
        <taxon>Pterygota</taxon>
        <taxon>Neoptera</taxon>
        <taxon>Paraneoptera</taxon>
        <taxon>Hemiptera</taxon>
        <taxon>Heteroptera</taxon>
        <taxon>Panheteroptera</taxon>
        <taxon>Nepomorpha</taxon>
        <taxon>Nepidae</taxon>
        <taxon>Ranatrinae</taxon>
        <taxon>Ranatra</taxon>
    </lineage>
</organism>
<evidence type="ECO:0000313" key="2">
    <source>
        <dbReference type="EMBL" id="KAL1117311.1"/>
    </source>
</evidence>
<reference evidence="2 3" key="1">
    <citation type="submission" date="2024-07" db="EMBL/GenBank/DDBJ databases">
        <title>Chromosome-level genome assembly of the water stick insect Ranatra chinensis (Heteroptera: Nepidae).</title>
        <authorList>
            <person name="Liu X."/>
        </authorList>
    </citation>
    <scope>NUCLEOTIDE SEQUENCE [LARGE SCALE GENOMIC DNA]</scope>
    <source>
        <strain evidence="2">Cailab_2021Rc</strain>
        <tissue evidence="2">Muscle</tissue>
    </source>
</reference>
<name>A0ABD0Y1F4_9HEMI</name>
<dbReference type="Gene3D" id="1.25.10.20">
    <property type="entry name" value="Vitellinogen, superhelical"/>
    <property type="match status" value="1"/>
</dbReference>
<comment type="caution">
    <text evidence="2">The sequence shown here is derived from an EMBL/GenBank/DDBJ whole genome shotgun (WGS) entry which is preliminary data.</text>
</comment>
<dbReference type="Proteomes" id="UP001558652">
    <property type="component" value="Unassembled WGS sequence"/>
</dbReference>
<keyword evidence="3" id="KW-1185">Reference proteome</keyword>
<proteinExistence type="predicted"/>
<dbReference type="InterPro" id="IPR001747">
    <property type="entry name" value="Vitellogenin_N"/>
</dbReference>
<feature type="domain" description="Vitellogenin" evidence="1">
    <location>
        <begin position="7"/>
        <end position="108"/>
    </location>
</feature>
<sequence>LDGEPTTNAYLGVGSLAGRYCKEHSCQGSADLVALEQKLAAPLLTGTCTPETLDAEDHLLASLKGLSNVGYLTDEVAAKLAECAAKKGVRTRVRAAILDTIRTDPQKANVSTRSLKCWGNLLNCTRI</sequence>
<dbReference type="InterPro" id="IPR011030">
    <property type="entry name" value="Lipovitellin_superhlx_dom"/>
</dbReference>
<gene>
    <name evidence="2" type="ORF">AAG570_004637</name>
</gene>
<accession>A0ABD0Y1F4</accession>
<protein>
    <recommendedName>
        <fullName evidence="1">Vitellogenin domain-containing protein</fullName>
    </recommendedName>
</protein>
<evidence type="ECO:0000313" key="3">
    <source>
        <dbReference type="Proteomes" id="UP001558652"/>
    </source>
</evidence>
<evidence type="ECO:0000259" key="1">
    <source>
        <dbReference type="Pfam" id="PF01347"/>
    </source>
</evidence>
<dbReference type="Pfam" id="PF01347">
    <property type="entry name" value="Vitellogenin_N"/>
    <property type="match status" value="1"/>
</dbReference>
<dbReference type="AlphaFoldDB" id="A0ABD0Y1F4"/>